<evidence type="ECO:0000259" key="8">
    <source>
        <dbReference type="Pfam" id="PF09335"/>
    </source>
</evidence>
<feature type="transmembrane region" description="Helical" evidence="7">
    <location>
        <begin position="203"/>
        <end position="221"/>
    </location>
</feature>
<dbReference type="Pfam" id="PF09335">
    <property type="entry name" value="VTT_dom"/>
    <property type="match status" value="1"/>
</dbReference>
<accession>A0A8J3FT89</accession>
<comment type="subcellular location">
    <subcellularLocation>
        <location evidence="1 7">Cell membrane</location>
        <topology evidence="1 7">Multi-pass membrane protein</topology>
    </subcellularLocation>
</comment>
<dbReference type="PANTHER" id="PTHR30353">
    <property type="entry name" value="INNER MEMBRANE PROTEIN DEDA-RELATED"/>
    <property type="match status" value="1"/>
</dbReference>
<reference evidence="9" key="2">
    <citation type="submission" date="2020-09" db="EMBL/GenBank/DDBJ databases">
        <authorList>
            <person name="Sun Q."/>
            <person name="Zhou Y."/>
        </authorList>
    </citation>
    <scope>NUCLEOTIDE SEQUENCE</scope>
    <source>
        <strain evidence="9">CGMCC 4.5737</strain>
    </source>
</reference>
<comment type="similarity">
    <text evidence="2 7">Belongs to the DedA family.</text>
</comment>
<keyword evidence="3 7" id="KW-1003">Cell membrane</keyword>
<dbReference type="EMBL" id="BMMK01000006">
    <property type="protein sequence ID" value="GGM47313.1"/>
    <property type="molecule type" value="Genomic_DNA"/>
</dbReference>
<dbReference type="PANTHER" id="PTHR30353:SF0">
    <property type="entry name" value="TRANSMEMBRANE PROTEIN"/>
    <property type="match status" value="1"/>
</dbReference>
<evidence type="ECO:0000256" key="7">
    <source>
        <dbReference type="RuleBase" id="RU367016"/>
    </source>
</evidence>
<keyword evidence="6 7" id="KW-0472">Membrane</keyword>
<evidence type="ECO:0000313" key="9">
    <source>
        <dbReference type="EMBL" id="GGM47313.1"/>
    </source>
</evidence>
<reference evidence="9" key="1">
    <citation type="journal article" date="2014" name="Int. J. Syst. Evol. Microbiol.">
        <title>Complete genome sequence of Corynebacterium casei LMG S-19264T (=DSM 44701T), isolated from a smear-ripened cheese.</title>
        <authorList>
            <consortium name="US DOE Joint Genome Institute (JGI-PGF)"/>
            <person name="Walter F."/>
            <person name="Albersmeier A."/>
            <person name="Kalinowski J."/>
            <person name="Ruckert C."/>
        </authorList>
    </citation>
    <scope>NUCLEOTIDE SEQUENCE</scope>
    <source>
        <strain evidence="9">CGMCC 4.5737</strain>
    </source>
</reference>
<evidence type="ECO:0000256" key="6">
    <source>
        <dbReference type="ARBA" id="ARBA00023136"/>
    </source>
</evidence>
<keyword evidence="4 7" id="KW-0812">Transmembrane</keyword>
<dbReference type="AlphaFoldDB" id="A0A8J3FT89"/>
<feature type="transmembrane region" description="Helical" evidence="7">
    <location>
        <begin position="84"/>
        <end position="106"/>
    </location>
</feature>
<dbReference type="InterPro" id="IPR032816">
    <property type="entry name" value="VTT_dom"/>
</dbReference>
<feature type="transmembrane region" description="Helical" evidence="7">
    <location>
        <begin position="169"/>
        <end position="191"/>
    </location>
</feature>
<gene>
    <name evidence="9" type="primary">dedA</name>
    <name evidence="9" type="ORF">GCM10012275_17990</name>
</gene>
<evidence type="ECO:0000256" key="1">
    <source>
        <dbReference type="ARBA" id="ARBA00004651"/>
    </source>
</evidence>
<feature type="transmembrane region" description="Helical" evidence="7">
    <location>
        <begin position="29"/>
        <end position="55"/>
    </location>
</feature>
<dbReference type="Proteomes" id="UP000637578">
    <property type="component" value="Unassembled WGS sequence"/>
</dbReference>
<sequence length="247" mass="26553">MGGVTTVLPAVASTAAPLALGPQWLQPEYIITSMGAFALIGLCLIVFVECGAFAFFLPGDSLLFVAGMFTAAGAIQVGDWPAPIWLVCLLLTISALLGNVCGYAIGWRVGPALFNRPDSRFLKKEHVDKTHEFFERHGARAIVLARFVPIVRTLITAMAGVGRMDPKKYFTYSVIGGIAWATGLTVLGYFLGNIAFIKNNIEAILVGIVLLSVLPIIVEYVRNRREKKAAVAAAAEMDAATEEIPRV</sequence>
<dbReference type="InterPro" id="IPR032818">
    <property type="entry name" value="DedA-like"/>
</dbReference>
<organism evidence="9 10">
    <name type="scientific">Longimycelium tulufanense</name>
    <dbReference type="NCBI Taxonomy" id="907463"/>
    <lineage>
        <taxon>Bacteria</taxon>
        <taxon>Bacillati</taxon>
        <taxon>Actinomycetota</taxon>
        <taxon>Actinomycetes</taxon>
        <taxon>Pseudonocardiales</taxon>
        <taxon>Pseudonocardiaceae</taxon>
        <taxon>Longimycelium</taxon>
    </lineage>
</organism>
<dbReference type="GO" id="GO:0005886">
    <property type="term" value="C:plasma membrane"/>
    <property type="evidence" value="ECO:0007669"/>
    <property type="project" value="UniProtKB-SubCell"/>
</dbReference>
<keyword evidence="5 7" id="KW-1133">Transmembrane helix</keyword>
<evidence type="ECO:0000256" key="5">
    <source>
        <dbReference type="ARBA" id="ARBA00022989"/>
    </source>
</evidence>
<name>A0A8J3FT89_9PSEU</name>
<protein>
    <submittedName>
        <fullName evidence="9">Cytochrome o ubiquinol oxidase</fullName>
    </submittedName>
</protein>
<feature type="transmembrane region" description="Helical" evidence="7">
    <location>
        <begin position="62"/>
        <end position="78"/>
    </location>
</feature>
<evidence type="ECO:0000256" key="4">
    <source>
        <dbReference type="ARBA" id="ARBA00022692"/>
    </source>
</evidence>
<evidence type="ECO:0000313" key="10">
    <source>
        <dbReference type="Proteomes" id="UP000637578"/>
    </source>
</evidence>
<evidence type="ECO:0000256" key="2">
    <source>
        <dbReference type="ARBA" id="ARBA00010792"/>
    </source>
</evidence>
<proteinExistence type="inferred from homology"/>
<evidence type="ECO:0000256" key="3">
    <source>
        <dbReference type="ARBA" id="ARBA00022475"/>
    </source>
</evidence>
<keyword evidence="10" id="KW-1185">Reference proteome</keyword>
<comment type="caution">
    <text evidence="9">The sequence shown here is derived from an EMBL/GenBank/DDBJ whole genome shotgun (WGS) entry which is preliminary data.</text>
</comment>
<feature type="domain" description="VTT" evidence="8">
    <location>
        <begin position="57"/>
        <end position="189"/>
    </location>
</feature>